<organism evidence="1">
    <name type="scientific">bioreactor metagenome</name>
    <dbReference type="NCBI Taxonomy" id="1076179"/>
    <lineage>
        <taxon>unclassified sequences</taxon>
        <taxon>metagenomes</taxon>
        <taxon>ecological metagenomes</taxon>
    </lineage>
</organism>
<protein>
    <submittedName>
        <fullName evidence="1">Uncharacterized protein</fullName>
    </submittedName>
</protein>
<comment type="caution">
    <text evidence="1">The sequence shown here is derived from an EMBL/GenBank/DDBJ whole genome shotgun (WGS) entry which is preliminary data.</text>
</comment>
<sequence>MIEHPDITRALQTGYPDVDIEYPPHCPACGCECDYFYRDCSGAVVGCENCVERVDAEADDET</sequence>
<gene>
    <name evidence="1" type="ORF">SDC9_199487</name>
</gene>
<dbReference type="AlphaFoldDB" id="A0A645IKP1"/>
<proteinExistence type="predicted"/>
<accession>A0A645IKP1</accession>
<evidence type="ECO:0000313" key="1">
    <source>
        <dbReference type="EMBL" id="MPN51837.1"/>
    </source>
</evidence>
<reference evidence="1" key="1">
    <citation type="submission" date="2019-08" db="EMBL/GenBank/DDBJ databases">
        <authorList>
            <person name="Kucharzyk K."/>
            <person name="Murdoch R.W."/>
            <person name="Higgins S."/>
            <person name="Loffler F."/>
        </authorList>
    </citation>
    <scope>NUCLEOTIDE SEQUENCE</scope>
</reference>
<name>A0A645IKP1_9ZZZZ</name>
<dbReference type="EMBL" id="VSSQ01117352">
    <property type="protein sequence ID" value="MPN51837.1"/>
    <property type="molecule type" value="Genomic_DNA"/>
</dbReference>